<comment type="function">
    <text evidence="5 6">Structural component of flagellum, the bacterial motility apparatus. Part of the rod structure of flagellar basal body.</text>
</comment>
<keyword evidence="8" id="KW-1185">Reference proteome</keyword>
<evidence type="ECO:0000256" key="4">
    <source>
        <dbReference type="ARBA" id="ARBA00023143"/>
    </source>
</evidence>
<organism evidence="7 8">
    <name type="scientific">Endozoicomonas numazuensis</name>
    <dbReference type="NCBI Taxonomy" id="1137799"/>
    <lineage>
        <taxon>Bacteria</taxon>
        <taxon>Pseudomonadati</taxon>
        <taxon>Pseudomonadota</taxon>
        <taxon>Gammaproteobacteria</taxon>
        <taxon>Oceanospirillales</taxon>
        <taxon>Endozoicomonadaceae</taxon>
        <taxon>Endozoicomonas</taxon>
    </lineage>
</organism>
<accession>A0A081ND24</accession>
<protein>
    <recommendedName>
        <fullName evidence="3 6">Flagellar basal body rod protein FlgB</fullName>
    </recommendedName>
</protein>
<dbReference type="InterPro" id="IPR006300">
    <property type="entry name" value="FlgB"/>
</dbReference>
<evidence type="ECO:0000256" key="2">
    <source>
        <dbReference type="ARBA" id="ARBA00009677"/>
    </source>
</evidence>
<dbReference type="GO" id="GO:0030694">
    <property type="term" value="C:bacterial-type flagellum basal body, rod"/>
    <property type="evidence" value="ECO:0007669"/>
    <property type="project" value="InterPro"/>
</dbReference>
<dbReference type="EMBL" id="JOKH01000005">
    <property type="protein sequence ID" value="KEQ16347.1"/>
    <property type="molecule type" value="Genomic_DNA"/>
</dbReference>
<comment type="similarity">
    <text evidence="2 6">Belongs to the flagella basal body rod proteins family.</text>
</comment>
<dbReference type="eggNOG" id="COG1815">
    <property type="taxonomic scope" value="Bacteria"/>
</dbReference>
<evidence type="ECO:0000313" key="7">
    <source>
        <dbReference type="EMBL" id="KEQ16347.1"/>
    </source>
</evidence>
<sequence length="127" mass="13971">MISFEQALGIHPQAMAFRSARAQILAGNLANVDTPKFLARDIQFDDVLKGELTGKINTNNLHMPLGPDGSESSLLYRVPFQKSSDGNTVELHVEQGEFTQNSIQFQASLTFLNKKLKGLELAINGRV</sequence>
<dbReference type="RefSeq" id="WP_034839783.1">
    <property type="nucleotide sequence ID" value="NZ_JOKH01000005.1"/>
</dbReference>
<dbReference type="GO" id="GO:0071978">
    <property type="term" value="P:bacterial-type flagellum-dependent swarming motility"/>
    <property type="evidence" value="ECO:0007669"/>
    <property type="project" value="TreeGrafter"/>
</dbReference>
<proteinExistence type="inferred from homology"/>
<evidence type="ECO:0000256" key="5">
    <source>
        <dbReference type="ARBA" id="ARBA00024934"/>
    </source>
</evidence>
<dbReference type="PIRSF" id="PIRSF002889">
    <property type="entry name" value="Rod_FlgB"/>
    <property type="match status" value="1"/>
</dbReference>
<keyword evidence="4 6" id="KW-0975">Bacterial flagellum</keyword>
<evidence type="ECO:0000256" key="6">
    <source>
        <dbReference type="PIRNR" id="PIRNR002889"/>
    </source>
</evidence>
<name>A0A081ND24_9GAMM</name>
<dbReference type="AlphaFoldDB" id="A0A081ND24"/>
<dbReference type="STRING" id="1137799.GZ78_20925"/>
<dbReference type="PANTHER" id="PTHR30435:SF12">
    <property type="entry name" value="FLAGELLAR BASAL BODY ROD PROTEIN FLGB"/>
    <property type="match status" value="1"/>
</dbReference>
<gene>
    <name evidence="7" type="ORF">GZ78_20925</name>
</gene>
<comment type="subcellular location">
    <subcellularLocation>
        <location evidence="1 6">Bacterial flagellum basal body</location>
    </subcellularLocation>
</comment>
<dbReference type="OrthoDB" id="9788334at2"/>
<dbReference type="PANTHER" id="PTHR30435">
    <property type="entry name" value="FLAGELLAR PROTEIN"/>
    <property type="match status" value="1"/>
</dbReference>
<dbReference type="NCBIfam" id="TIGR01396">
    <property type="entry name" value="FlgB"/>
    <property type="match status" value="1"/>
</dbReference>
<evidence type="ECO:0000313" key="8">
    <source>
        <dbReference type="Proteomes" id="UP000028073"/>
    </source>
</evidence>
<dbReference type="Proteomes" id="UP000028073">
    <property type="component" value="Unassembled WGS sequence"/>
</dbReference>
<evidence type="ECO:0000256" key="1">
    <source>
        <dbReference type="ARBA" id="ARBA00004117"/>
    </source>
</evidence>
<evidence type="ECO:0000256" key="3">
    <source>
        <dbReference type="ARBA" id="ARBA00014376"/>
    </source>
</evidence>
<reference evidence="7 8" key="1">
    <citation type="submission" date="2014-06" db="EMBL/GenBank/DDBJ databases">
        <title>Whole Genome Sequences of Three Symbiotic Endozoicomonas Bacteria.</title>
        <authorList>
            <person name="Neave M.J."/>
            <person name="Apprill A."/>
            <person name="Voolstra C.R."/>
        </authorList>
    </citation>
    <scope>NUCLEOTIDE SEQUENCE [LARGE SCALE GENOMIC DNA]</scope>
    <source>
        <strain evidence="7 8">DSM 25634</strain>
    </source>
</reference>
<comment type="subunit">
    <text evidence="6">The basal body constitutes a major portion of the flagellar organelle and consists of a number of rings mounted on a central rod.</text>
</comment>
<comment type="caution">
    <text evidence="7">The sequence shown here is derived from an EMBL/GenBank/DDBJ whole genome shotgun (WGS) entry which is preliminary data.</text>
</comment>